<dbReference type="InterPro" id="IPR043741">
    <property type="entry name" value="DUF5686"/>
</dbReference>
<keyword evidence="2" id="KW-1185">Reference proteome</keyword>
<accession>A0A7X9NZU6</accession>
<dbReference type="SUPFAM" id="SSF49464">
    <property type="entry name" value="Carboxypeptidase regulatory domain-like"/>
    <property type="match status" value="1"/>
</dbReference>
<gene>
    <name evidence="1" type="ORF">HHU12_01995</name>
</gene>
<evidence type="ECO:0000313" key="2">
    <source>
        <dbReference type="Proteomes" id="UP000576082"/>
    </source>
</evidence>
<dbReference type="Pfam" id="PF13715">
    <property type="entry name" value="CarbopepD_reg_2"/>
    <property type="match status" value="1"/>
</dbReference>
<dbReference type="Gene3D" id="2.60.40.1120">
    <property type="entry name" value="Carboxypeptidase-like, regulatory domain"/>
    <property type="match status" value="1"/>
</dbReference>
<dbReference type="InterPro" id="IPR008969">
    <property type="entry name" value="CarboxyPept-like_regulatory"/>
</dbReference>
<evidence type="ECO:0000313" key="1">
    <source>
        <dbReference type="EMBL" id="NME66725.1"/>
    </source>
</evidence>
<reference evidence="1 2" key="1">
    <citation type="submission" date="2020-04" db="EMBL/GenBank/DDBJ databases">
        <title>Flammeovirga sp. SR4, a novel species isolated from seawater.</title>
        <authorList>
            <person name="Wang X."/>
        </authorList>
    </citation>
    <scope>NUCLEOTIDE SEQUENCE [LARGE SCALE GENOMIC DNA]</scope>
    <source>
        <strain evidence="1 2">ATCC 23126</strain>
    </source>
</reference>
<proteinExistence type="predicted"/>
<dbReference type="Proteomes" id="UP000576082">
    <property type="component" value="Unassembled WGS sequence"/>
</dbReference>
<name>A0A7X9NZU6_9BACT</name>
<dbReference type="Pfam" id="PF18939">
    <property type="entry name" value="DUF5686"/>
    <property type="match status" value="1"/>
</dbReference>
<protein>
    <submittedName>
        <fullName evidence="1">TonB-dependent receptor</fullName>
    </submittedName>
</protein>
<organism evidence="1 2">
    <name type="scientific">Flammeovirga aprica JL-4</name>
    <dbReference type="NCBI Taxonomy" id="694437"/>
    <lineage>
        <taxon>Bacteria</taxon>
        <taxon>Pseudomonadati</taxon>
        <taxon>Bacteroidota</taxon>
        <taxon>Cytophagia</taxon>
        <taxon>Cytophagales</taxon>
        <taxon>Flammeovirgaceae</taxon>
        <taxon>Flammeovirga</taxon>
    </lineage>
</organism>
<dbReference type="AlphaFoldDB" id="A0A7X9NZU6"/>
<keyword evidence="1" id="KW-0675">Receptor</keyword>
<sequence length="825" mass="94486">MTGQIIDQQTNETIPYASVYIEGTTIGTLSDMDGNFSVNVPLPVNKKVLIASFMGYSTQKKKLNEKNVRKKMTIKLKTSAKQLDEVVIRTKKWENPAWAIMRAVQKNKSTNDREKLKAYEYESYTRTNIWVGNVNENFKKKKVVQDVLKSFESFEKVEDENGQPIIPIFASEVLSNTFYIKNPDAKTEQIIKSRIRSVGPDDDEMITQVLGSSFVDFNLYDNNFLFIGKSFISPITSEWRNFYDYTLDPKKVDVNGITCHKIAFEPRREEDLAFAGNLYIADSANHFALVKIDGTLGQGANINFIDSVFIDQSYTPIVQEDGSSAWMPLHQNFVVSVGKIGEKWAKVKIKIKIRNKDFVVNEPKSRSFYEQPVLVATDAYLDGNNEEFWDDHRHEKLSSTDAQVFSMIDSAEETPRVKRLAAIGDILISGHKKVGPVEFGPWPFIYAGNSVEKHRFQIGLRTNNEFSNKFSFSGFGAYGIKDKKWKYGVTARAILNREKWSIIGIQHFNDLSRVSVNQANFNSKPIFLASLRWGDMRYPYMEQNTNIWYESDVMRGLNVQAKFTKRIIDPLFPYKMDGEFVDNKPVYDRLNGSEFFFKLTYGLGYKYIATRTHNRKKIAQDNRPRITIDYTIGIPDLFGSNYKFQQIRVGLDQKARLGKLGTSTYTLSGGYIPTKTPFPLLAMPFGNNVPILYNQFAFNMMNLGEFVADKWTSLQLIHRFEGNLLNRIPFVKRMGWRAVGMCNVVYGDLSEKNRNQSVLPQLLEGESYDPAREAKPLDPSMPYVELGTGVENVFKVLRVYTIWRTTYRTPTADNFAVYLALGISF</sequence>
<dbReference type="EMBL" id="JABANE010000003">
    <property type="protein sequence ID" value="NME66725.1"/>
    <property type="molecule type" value="Genomic_DNA"/>
</dbReference>
<comment type="caution">
    <text evidence="1">The sequence shown here is derived from an EMBL/GenBank/DDBJ whole genome shotgun (WGS) entry which is preliminary data.</text>
</comment>